<protein>
    <submittedName>
        <fullName evidence="1">5330_t:CDS:1</fullName>
    </submittedName>
</protein>
<name>A0A9W4SWJ0_9GLOM</name>
<gene>
    <name evidence="1" type="ORF">FWILDA_LOCUS11356</name>
</gene>
<dbReference type="EMBL" id="CAMKVN010003188">
    <property type="protein sequence ID" value="CAI2183990.1"/>
    <property type="molecule type" value="Genomic_DNA"/>
</dbReference>
<sequence>MATMNPSEEDSNRARVVALVVKEACRIMSLEGQNDSWESARQMIIKNQLLTEAEKNSVLDLFHAQAVIISF</sequence>
<dbReference type="Proteomes" id="UP001153678">
    <property type="component" value="Unassembled WGS sequence"/>
</dbReference>
<accession>A0A9W4SWJ0</accession>
<comment type="caution">
    <text evidence="1">The sequence shown here is derived from an EMBL/GenBank/DDBJ whole genome shotgun (WGS) entry which is preliminary data.</text>
</comment>
<evidence type="ECO:0000313" key="2">
    <source>
        <dbReference type="Proteomes" id="UP001153678"/>
    </source>
</evidence>
<dbReference type="OrthoDB" id="2431913at2759"/>
<reference evidence="1" key="1">
    <citation type="submission" date="2022-08" db="EMBL/GenBank/DDBJ databases">
        <authorList>
            <person name="Kallberg Y."/>
            <person name="Tangrot J."/>
            <person name="Rosling A."/>
        </authorList>
    </citation>
    <scope>NUCLEOTIDE SEQUENCE</scope>
    <source>
        <strain evidence="1">Wild A</strain>
    </source>
</reference>
<evidence type="ECO:0000313" key="1">
    <source>
        <dbReference type="EMBL" id="CAI2183990.1"/>
    </source>
</evidence>
<keyword evidence="2" id="KW-1185">Reference proteome</keyword>
<proteinExistence type="predicted"/>
<organism evidence="1 2">
    <name type="scientific">Funneliformis geosporum</name>
    <dbReference type="NCBI Taxonomy" id="1117311"/>
    <lineage>
        <taxon>Eukaryota</taxon>
        <taxon>Fungi</taxon>
        <taxon>Fungi incertae sedis</taxon>
        <taxon>Mucoromycota</taxon>
        <taxon>Glomeromycotina</taxon>
        <taxon>Glomeromycetes</taxon>
        <taxon>Glomerales</taxon>
        <taxon>Glomeraceae</taxon>
        <taxon>Funneliformis</taxon>
    </lineage>
</organism>
<dbReference type="AlphaFoldDB" id="A0A9W4SWJ0"/>